<dbReference type="PANTHER" id="PTHR45947:SF3">
    <property type="entry name" value="SULFOQUINOVOSYL TRANSFERASE SQD2"/>
    <property type="match status" value="1"/>
</dbReference>
<evidence type="ECO:0000313" key="3">
    <source>
        <dbReference type="Proteomes" id="UP000197468"/>
    </source>
</evidence>
<dbReference type="GO" id="GO:0016787">
    <property type="term" value="F:hydrolase activity"/>
    <property type="evidence" value="ECO:0007669"/>
    <property type="project" value="UniProtKB-KW"/>
</dbReference>
<dbReference type="AlphaFoldDB" id="A0A246J5E5"/>
<dbReference type="OrthoDB" id="8779556at2"/>
<sequence length="418" mass="45506">MTTAPIELEVDELPTRQRHFRVAVVTETYPPEVNGVARSIACVVRGLQSRDHAVQLLRPRQPPAGAAARQEAPIDEVLMRGLAVPRYPHLRMGVVSKRTLVNLWASKRPDVVHIATEGPMGWSALQAARQLKLPVVSEFRTNFHAYAQHYGIGWLRRPLLAYLRKFHNRCHSTMVPNAALAGELMAQGFRHVSVIARGVDTQLFHPSRRSEALRASWGAASGDPVLLHVGRLAAEKNLQLLVDLWPALLQRQPRARLVLVGDGPARADLEQRLPPSANVVFAGMRHGEDLAACYASGDLFVFPSITETYGNVTPEALASGLPVMAYQYAAAALLVRDGGNGGLAPFNDAQAFQSRTLALMDDLPRLRAMGLAARESAESLDWDGIVQGIEQVYASAIDGTSTALRAGSQLSTMPVRAL</sequence>
<accession>A0A246J5E5</accession>
<dbReference type="Pfam" id="PF13692">
    <property type="entry name" value="Glyco_trans_1_4"/>
    <property type="match status" value="1"/>
</dbReference>
<name>A0A246J5E5_9BURK</name>
<protein>
    <submittedName>
        <fullName evidence="2">Glycoside hydrolase</fullName>
    </submittedName>
</protein>
<proteinExistence type="predicted"/>
<dbReference type="PANTHER" id="PTHR45947">
    <property type="entry name" value="SULFOQUINOVOSYL TRANSFERASE SQD2"/>
    <property type="match status" value="1"/>
</dbReference>
<dbReference type="Pfam" id="PF13439">
    <property type="entry name" value="Glyco_transf_4"/>
    <property type="match status" value="1"/>
</dbReference>
<dbReference type="Proteomes" id="UP000197468">
    <property type="component" value="Unassembled WGS sequence"/>
</dbReference>
<keyword evidence="3" id="KW-1185">Reference proteome</keyword>
<feature type="domain" description="Glycosyltransferase subfamily 4-like N-terminal" evidence="1">
    <location>
        <begin position="33"/>
        <end position="202"/>
    </location>
</feature>
<comment type="caution">
    <text evidence="2">The sequence shown here is derived from an EMBL/GenBank/DDBJ whole genome shotgun (WGS) entry which is preliminary data.</text>
</comment>
<dbReference type="Gene3D" id="3.40.50.2000">
    <property type="entry name" value="Glycogen Phosphorylase B"/>
    <property type="match status" value="2"/>
</dbReference>
<dbReference type="CDD" id="cd03814">
    <property type="entry name" value="GT4-like"/>
    <property type="match status" value="1"/>
</dbReference>
<organism evidence="2 3">
    <name type="scientific">Roseateles aquatilis</name>
    <dbReference type="NCBI Taxonomy" id="431061"/>
    <lineage>
        <taxon>Bacteria</taxon>
        <taxon>Pseudomonadati</taxon>
        <taxon>Pseudomonadota</taxon>
        <taxon>Betaproteobacteria</taxon>
        <taxon>Burkholderiales</taxon>
        <taxon>Sphaerotilaceae</taxon>
        <taxon>Roseateles</taxon>
    </lineage>
</organism>
<evidence type="ECO:0000259" key="1">
    <source>
        <dbReference type="Pfam" id="PF13439"/>
    </source>
</evidence>
<dbReference type="InterPro" id="IPR028098">
    <property type="entry name" value="Glyco_trans_4-like_N"/>
</dbReference>
<dbReference type="RefSeq" id="WP_088386242.1">
    <property type="nucleotide sequence ID" value="NZ_NIOF01000008.1"/>
</dbReference>
<keyword evidence="2" id="KW-0378">Hydrolase</keyword>
<gene>
    <name evidence="2" type="ORF">CDN99_17545</name>
</gene>
<dbReference type="SUPFAM" id="SSF53756">
    <property type="entry name" value="UDP-Glycosyltransferase/glycogen phosphorylase"/>
    <property type="match status" value="1"/>
</dbReference>
<reference evidence="2 3" key="1">
    <citation type="journal article" date="2008" name="Int. J. Syst. Evol. Microbiol.">
        <title>Description of Roseateles aquatilis sp. nov. and Roseateles terrae sp. nov., in the class Betaproteobacteria, and emended description of the genus Roseateles.</title>
        <authorList>
            <person name="Gomila M."/>
            <person name="Bowien B."/>
            <person name="Falsen E."/>
            <person name="Moore E.R."/>
            <person name="Lalucat J."/>
        </authorList>
    </citation>
    <scope>NUCLEOTIDE SEQUENCE [LARGE SCALE GENOMIC DNA]</scope>
    <source>
        <strain evidence="2 3">CCUG 48205</strain>
    </source>
</reference>
<dbReference type="InterPro" id="IPR050194">
    <property type="entry name" value="Glycosyltransferase_grp1"/>
</dbReference>
<dbReference type="GO" id="GO:0016757">
    <property type="term" value="F:glycosyltransferase activity"/>
    <property type="evidence" value="ECO:0007669"/>
    <property type="project" value="UniProtKB-ARBA"/>
</dbReference>
<dbReference type="EMBL" id="NIOF01000008">
    <property type="protein sequence ID" value="OWQ87755.1"/>
    <property type="molecule type" value="Genomic_DNA"/>
</dbReference>
<evidence type="ECO:0000313" key="2">
    <source>
        <dbReference type="EMBL" id="OWQ87755.1"/>
    </source>
</evidence>